<keyword evidence="2" id="KW-1185">Reference proteome</keyword>
<dbReference type="AlphaFoldDB" id="A0A8S1QM78"/>
<dbReference type="EMBL" id="CAJJDN010000113">
    <property type="protein sequence ID" value="CAD8117118.1"/>
    <property type="molecule type" value="Genomic_DNA"/>
</dbReference>
<accession>A0A8S1QM78</accession>
<proteinExistence type="predicted"/>
<dbReference type="Proteomes" id="UP000692954">
    <property type="component" value="Unassembled WGS sequence"/>
</dbReference>
<gene>
    <name evidence="1" type="ORF">PSON_ATCC_30995.1.T1130014</name>
</gene>
<comment type="caution">
    <text evidence="1">The sequence shown here is derived from an EMBL/GenBank/DDBJ whole genome shotgun (WGS) entry which is preliminary data.</text>
</comment>
<name>A0A8S1QM78_9CILI</name>
<evidence type="ECO:0008006" key="3">
    <source>
        <dbReference type="Google" id="ProtNLM"/>
    </source>
</evidence>
<evidence type="ECO:0000313" key="2">
    <source>
        <dbReference type="Proteomes" id="UP000692954"/>
    </source>
</evidence>
<protein>
    <recommendedName>
        <fullName evidence="3">F-box domain-containing protein</fullName>
    </recommendedName>
</protein>
<reference evidence="1" key="1">
    <citation type="submission" date="2021-01" db="EMBL/GenBank/DDBJ databases">
        <authorList>
            <consortium name="Genoscope - CEA"/>
            <person name="William W."/>
        </authorList>
    </citation>
    <scope>NUCLEOTIDE SEQUENCE</scope>
</reference>
<organism evidence="1 2">
    <name type="scientific">Paramecium sonneborni</name>
    <dbReference type="NCBI Taxonomy" id="65129"/>
    <lineage>
        <taxon>Eukaryota</taxon>
        <taxon>Sar</taxon>
        <taxon>Alveolata</taxon>
        <taxon>Ciliophora</taxon>
        <taxon>Intramacronucleata</taxon>
        <taxon>Oligohymenophorea</taxon>
        <taxon>Peniculida</taxon>
        <taxon>Parameciidae</taxon>
        <taxon>Paramecium</taxon>
    </lineage>
</organism>
<dbReference type="OrthoDB" id="301390at2759"/>
<sequence>MQQIEQEQQQTQGIFKLRPELIGKIFNFLEYKQILKLRCLSKKADQTIQAVLSNRLDKIKKQVEKFQLEMQPIKDYVFGELAGELNNEFMTTRMNIINAVNKMDFQSQQFKDAFEKNPVGIKISEYLKLLFKDNYESLWRFKVEAISEEQFAQLHSILEIENELQGSPSLCQDMYNVFLDIIRLRSMRFMNEWHKQYKIDIICDEWIEKQCQIEAILARIRQTELEKEFQDK</sequence>
<evidence type="ECO:0000313" key="1">
    <source>
        <dbReference type="EMBL" id="CAD8117118.1"/>
    </source>
</evidence>